<name>A0AAV7VZK2_PLEWA</name>
<dbReference type="AlphaFoldDB" id="A0AAV7VZK2"/>
<feature type="region of interest" description="Disordered" evidence="1">
    <location>
        <begin position="1"/>
        <end position="24"/>
    </location>
</feature>
<organism evidence="2 3">
    <name type="scientific">Pleurodeles waltl</name>
    <name type="common">Iberian ribbed newt</name>
    <dbReference type="NCBI Taxonomy" id="8319"/>
    <lineage>
        <taxon>Eukaryota</taxon>
        <taxon>Metazoa</taxon>
        <taxon>Chordata</taxon>
        <taxon>Craniata</taxon>
        <taxon>Vertebrata</taxon>
        <taxon>Euteleostomi</taxon>
        <taxon>Amphibia</taxon>
        <taxon>Batrachia</taxon>
        <taxon>Caudata</taxon>
        <taxon>Salamandroidea</taxon>
        <taxon>Salamandridae</taxon>
        <taxon>Pleurodelinae</taxon>
        <taxon>Pleurodeles</taxon>
    </lineage>
</organism>
<sequence>MDSAVLPKRNERLGTNRKTEEKDPNTILLATGLKEARKNININKRPVPSALTRVKSWLQLQTYEQCSSPELGTTTLLEPFRDEGKQRQKED</sequence>
<reference evidence="2" key="1">
    <citation type="journal article" date="2022" name="bioRxiv">
        <title>Sequencing and chromosome-scale assembly of the giantPleurodeles waltlgenome.</title>
        <authorList>
            <person name="Brown T."/>
            <person name="Elewa A."/>
            <person name="Iarovenko S."/>
            <person name="Subramanian E."/>
            <person name="Araus A.J."/>
            <person name="Petzold A."/>
            <person name="Susuki M."/>
            <person name="Suzuki K.-i.T."/>
            <person name="Hayashi T."/>
            <person name="Toyoda A."/>
            <person name="Oliveira C."/>
            <person name="Osipova E."/>
            <person name="Leigh N.D."/>
            <person name="Simon A."/>
            <person name="Yun M.H."/>
        </authorList>
    </citation>
    <scope>NUCLEOTIDE SEQUENCE</scope>
    <source>
        <strain evidence="2">20211129_DDA</strain>
        <tissue evidence="2">Liver</tissue>
    </source>
</reference>
<dbReference type="Proteomes" id="UP001066276">
    <property type="component" value="Chromosome 1_2"/>
</dbReference>
<keyword evidence="3" id="KW-1185">Reference proteome</keyword>
<feature type="compositionally biased region" description="Basic and acidic residues" evidence="1">
    <location>
        <begin position="8"/>
        <end position="24"/>
    </location>
</feature>
<evidence type="ECO:0000313" key="2">
    <source>
        <dbReference type="EMBL" id="KAJ1205841.1"/>
    </source>
</evidence>
<comment type="caution">
    <text evidence="2">The sequence shown here is derived from an EMBL/GenBank/DDBJ whole genome shotgun (WGS) entry which is preliminary data.</text>
</comment>
<protein>
    <submittedName>
        <fullName evidence="2">Uncharacterized protein</fullName>
    </submittedName>
</protein>
<evidence type="ECO:0000256" key="1">
    <source>
        <dbReference type="SAM" id="MobiDB-lite"/>
    </source>
</evidence>
<proteinExistence type="predicted"/>
<dbReference type="EMBL" id="JANPWB010000002">
    <property type="protein sequence ID" value="KAJ1205841.1"/>
    <property type="molecule type" value="Genomic_DNA"/>
</dbReference>
<feature type="region of interest" description="Disordered" evidence="1">
    <location>
        <begin position="71"/>
        <end position="91"/>
    </location>
</feature>
<evidence type="ECO:0000313" key="3">
    <source>
        <dbReference type="Proteomes" id="UP001066276"/>
    </source>
</evidence>
<feature type="compositionally biased region" description="Basic and acidic residues" evidence="1">
    <location>
        <begin position="79"/>
        <end position="91"/>
    </location>
</feature>
<gene>
    <name evidence="2" type="ORF">NDU88_001266</name>
</gene>
<accession>A0AAV7VZK2</accession>